<evidence type="ECO:0000256" key="1">
    <source>
        <dbReference type="SAM" id="MobiDB-lite"/>
    </source>
</evidence>
<organism evidence="3 4">
    <name type="scientific">Allacma fusca</name>
    <dbReference type="NCBI Taxonomy" id="39272"/>
    <lineage>
        <taxon>Eukaryota</taxon>
        <taxon>Metazoa</taxon>
        <taxon>Ecdysozoa</taxon>
        <taxon>Arthropoda</taxon>
        <taxon>Hexapoda</taxon>
        <taxon>Collembola</taxon>
        <taxon>Symphypleona</taxon>
        <taxon>Sminthuridae</taxon>
        <taxon>Allacma</taxon>
    </lineage>
</organism>
<feature type="region of interest" description="Disordered" evidence="1">
    <location>
        <begin position="328"/>
        <end position="359"/>
    </location>
</feature>
<keyword evidence="4" id="KW-1185">Reference proteome</keyword>
<dbReference type="AlphaFoldDB" id="A0A8J2L873"/>
<feature type="domain" description="NECAP PHear" evidence="2">
    <location>
        <begin position="3"/>
        <end position="137"/>
    </location>
</feature>
<evidence type="ECO:0000313" key="3">
    <source>
        <dbReference type="EMBL" id="CAG7830418.1"/>
    </source>
</evidence>
<dbReference type="GO" id="GO:0006897">
    <property type="term" value="P:endocytosis"/>
    <property type="evidence" value="ECO:0007669"/>
    <property type="project" value="InterPro"/>
</dbReference>
<dbReference type="InterPro" id="IPR012466">
    <property type="entry name" value="NECAP_PHear"/>
</dbReference>
<reference evidence="3" key="1">
    <citation type="submission" date="2021-06" db="EMBL/GenBank/DDBJ databases">
        <authorList>
            <person name="Hodson N. C."/>
            <person name="Mongue J. A."/>
            <person name="Jaron S. K."/>
        </authorList>
    </citation>
    <scope>NUCLEOTIDE SEQUENCE</scope>
</reference>
<feature type="compositionally biased region" description="Basic residues" evidence="1">
    <location>
        <begin position="330"/>
        <end position="344"/>
    </location>
</feature>
<evidence type="ECO:0000259" key="2">
    <source>
        <dbReference type="Pfam" id="PF07933"/>
    </source>
</evidence>
<dbReference type="Proteomes" id="UP000708208">
    <property type="component" value="Unassembled WGS sequence"/>
</dbReference>
<dbReference type="PANTHER" id="PTHR12847:SF9">
    <property type="entry name" value="NECAP-LIKE PROTEIN CG9132"/>
    <property type="match status" value="1"/>
</dbReference>
<dbReference type="GO" id="GO:0030125">
    <property type="term" value="C:clathrin vesicle coat"/>
    <property type="evidence" value="ECO:0007669"/>
    <property type="project" value="TreeGrafter"/>
</dbReference>
<name>A0A8J2L873_9HEXA</name>
<evidence type="ECO:0000313" key="4">
    <source>
        <dbReference type="Proteomes" id="UP000708208"/>
    </source>
</evidence>
<protein>
    <recommendedName>
        <fullName evidence="2">NECAP PHear domain-containing protein</fullName>
    </recommendedName>
</protein>
<comment type="caution">
    <text evidence="3">The sequence shown here is derived from an EMBL/GenBank/DDBJ whole genome shotgun (WGS) entry which is preliminary data.</text>
</comment>
<gene>
    <name evidence="3" type="ORF">AFUS01_LOCUS40222</name>
</gene>
<dbReference type="OrthoDB" id="8379166at2759"/>
<proteinExistence type="predicted"/>
<accession>A0A8J2L873</accession>
<dbReference type="PANTHER" id="PTHR12847">
    <property type="entry name" value="ATP-BINDING CASSETTE ABC TRANSPORTER-RELATED"/>
    <property type="match status" value="1"/>
</dbReference>
<dbReference type="EMBL" id="CAJVCH010555752">
    <property type="protein sequence ID" value="CAG7830418.1"/>
    <property type="molecule type" value="Genomic_DNA"/>
</dbReference>
<sequence length="415" mass="47626">MEKSQVFVYEIPPNYRIRGLSQRAADWNIGQPVWFGKLLIHKIGQWRCHLELRDVDGRIYGSASIRDYPSRDFEPVIDSSRYFTLGMSDSDGNVQLVGIGFVDRRDSSDVHHVVEDLFLTLLSNNNNEDTIAKTETQRTEEVFPVNAIMTQNEPVVEMLLETPVLSIDEPLEVESVEENSKTTGVINKEATASPMRDTFADDILLEEVQFSKPSTEIKELEEMTDNVLVHDEVQVYHPWPEPQIPEKLNQTRISERHMPIRKQLVLIYSPQPPIMTIAFINTPPLQSRRSHRWLHIKEKHDVLGKGKLREVVTSCPECNVVPANTSELRKHVRSDHRYPKKRASKLTMDPPTHVHETKNSPFISKRSGNVQPLGNSYSACELRNPTRKPSDLRQKIKGHSCDSSVDWIITRCMNH</sequence>
<dbReference type="Pfam" id="PF07933">
    <property type="entry name" value="DUF1681"/>
    <property type="match status" value="1"/>
</dbReference>